<dbReference type="GO" id="GO:0005524">
    <property type="term" value="F:ATP binding"/>
    <property type="evidence" value="ECO:0007669"/>
    <property type="project" value="UniProtKB-KW"/>
</dbReference>
<feature type="compositionally biased region" description="Acidic residues" evidence="4">
    <location>
        <begin position="11"/>
        <end position="22"/>
    </location>
</feature>
<dbReference type="Ensembl" id="ENSMMNT00015011746.1">
    <property type="protein sequence ID" value="ENSMMNP00015010729.1"/>
    <property type="gene ID" value="ENSMMNG00015007963.1"/>
</dbReference>
<accession>A0A8C6B6A9</accession>
<dbReference type="GO" id="GO:0070740">
    <property type="term" value="F:tubulin-glutamic acid ligase activity"/>
    <property type="evidence" value="ECO:0007669"/>
    <property type="project" value="TreeGrafter"/>
</dbReference>
<evidence type="ECO:0000256" key="4">
    <source>
        <dbReference type="SAM" id="MobiDB-lite"/>
    </source>
</evidence>
<keyword evidence="1" id="KW-0436">Ligase</keyword>
<proteinExistence type="predicted"/>
<reference evidence="5" key="2">
    <citation type="submission" date="2025-09" db="UniProtKB">
        <authorList>
            <consortium name="Ensembl"/>
        </authorList>
    </citation>
    <scope>IDENTIFICATION</scope>
</reference>
<dbReference type="GO" id="GO:0036064">
    <property type="term" value="C:ciliary basal body"/>
    <property type="evidence" value="ECO:0007669"/>
    <property type="project" value="TreeGrafter"/>
</dbReference>
<keyword evidence="3" id="KW-0067">ATP-binding</keyword>
<keyword evidence="6" id="KW-1185">Reference proteome</keyword>
<sequence length="232" mass="26505">MEPSTCKTSESEENYGEEEESEECVKGEATIPSNPSQQALSKLTNAFRNRVPLSIVAKKIPKKIITPADPDELEVGRRKRRWKHRRSLAGSTDLPLSTVRRAAQMCGLKEVGEDKEWTVYWTDCSVSLERIMDMKRFQPFLIDGFKFDMRMYVLITPCDPLQTSMYEEGLASFTTMPYVEPSHRPLSSQDDPCMHLTNYAVNRHNENFVRDDAVGSKSIGPHRKLSTLNAWL</sequence>
<keyword evidence="2" id="KW-0547">Nucleotide-binding</keyword>
<dbReference type="PANTHER" id="PTHR12241">
    <property type="entry name" value="TUBULIN POLYGLUTAMYLASE"/>
    <property type="match status" value="1"/>
</dbReference>
<dbReference type="Pfam" id="PF03133">
    <property type="entry name" value="TTL"/>
    <property type="match status" value="1"/>
</dbReference>
<organism evidence="5 6">
    <name type="scientific">Monodon monoceros</name>
    <name type="common">Narwhal</name>
    <name type="synonym">Ceratodon monodon</name>
    <dbReference type="NCBI Taxonomy" id="40151"/>
    <lineage>
        <taxon>Eukaryota</taxon>
        <taxon>Metazoa</taxon>
        <taxon>Chordata</taxon>
        <taxon>Craniata</taxon>
        <taxon>Vertebrata</taxon>
        <taxon>Euteleostomi</taxon>
        <taxon>Mammalia</taxon>
        <taxon>Eutheria</taxon>
        <taxon>Laurasiatheria</taxon>
        <taxon>Artiodactyla</taxon>
        <taxon>Whippomorpha</taxon>
        <taxon>Cetacea</taxon>
        <taxon>Odontoceti</taxon>
        <taxon>Monodontidae</taxon>
        <taxon>Monodon</taxon>
    </lineage>
</organism>
<dbReference type="AlphaFoldDB" id="A0A8C6B6A9"/>
<evidence type="ECO:0000256" key="2">
    <source>
        <dbReference type="ARBA" id="ARBA00022741"/>
    </source>
</evidence>
<evidence type="ECO:0000313" key="6">
    <source>
        <dbReference type="Proteomes" id="UP000694561"/>
    </source>
</evidence>
<dbReference type="GeneTree" id="ENSGT00940000161367"/>
<feature type="region of interest" description="Disordered" evidence="4">
    <location>
        <begin position="1"/>
        <end position="37"/>
    </location>
</feature>
<dbReference type="GO" id="GO:0000226">
    <property type="term" value="P:microtubule cytoskeleton organization"/>
    <property type="evidence" value="ECO:0007669"/>
    <property type="project" value="TreeGrafter"/>
</dbReference>
<evidence type="ECO:0000256" key="3">
    <source>
        <dbReference type="ARBA" id="ARBA00022840"/>
    </source>
</evidence>
<dbReference type="InterPro" id="IPR004344">
    <property type="entry name" value="TTL/TTLL_fam"/>
</dbReference>
<dbReference type="GO" id="GO:0015631">
    <property type="term" value="F:tubulin binding"/>
    <property type="evidence" value="ECO:0007669"/>
    <property type="project" value="TreeGrafter"/>
</dbReference>
<dbReference type="PROSITE" id="PS51221">
    <property type="entry name" value="TTL"/>
    <property type="match status" value="1"/>
</dbReference>
<evidence type="ECO:0000313" key="5">
    <source>
        <dbReference type="Ensembl" id="ENSMMNP00015010729.1"/>
    </source>
</evidence>
<reference evidence="5" key="1">
    <citation type="submission" date="2025-08" db="UniProtKB">
        <authorList>
            <consortium name="Ensembl"/>
        </authorList>
    </citation>
    <scope>IDENTIFICATION</scope>
</reference>
<protein>
    <submittedName>
        <fullName evidence="5">Uncharacterized protein</fullName>
    </submittedName>
</protein>
<dbReference type="Gene3D" id="3.30.470.20">
    <property type="entry name" value="ATP-grasp fold, B domain"/>
    <property type="match status" value="1"/>
</dbReference>
<name>A0A8C6B6A9_MONMO</name>
<evidence type="ECO:0000256" key="1">
    <source>
        <dbReference type="ARBA" id="ARBA00022598"/>
    </source>
</evidence>
<dbReference type="PANTHER" id="PTHR12241:SF91">
    <property type="entry name" value="TUBULIN POLYGLUTAMYLASE TTLL13"/>
    <property type="match status" value="1"/>
</dbReference>
<dbReference type="Proteomes" id="UP000694561">
    <property type="component" value="Unplaced"/>
</dbReference>